<evidence type="ECO:0000313" key="9">
    <source>
        <dbReference type="EMBL" id="ALT31869.1"/>
    </source>
</evidence>
<comment type="similarity">
    <text evidence="2">Belongs to the fucolectin family.</text>
</comment>
<comment type="subunit">
    <text evidence="3">Homotrimer.</text>
</comment>
<dbReference type="AlphaFoldDB" id="A0A0U3C792"/>
<dbReference type="GO" id="GO:0042806">
    <property type="term" value="F:fucose binding"/>
    <property type="evidence" value="ECO:0007669"/>
    <property type="project" value="UniProtKB-ARBA"/>
</dbReference>
<keyword evidence="5" id="KW-0430">Lectin</keyword>
<dbReference type="RefSeq" id="WP_072234602.1">
    <property type="nucleotide sequence ID" value="NZ_AP028357.1"/>
</dbReference>
<dbReference type="PANTHER" id="PTHR45713">
    <property type="entry name" value="FTP DOMAIN-CONTAINING PROTEIN"/>
    <property type="match status" value="1"/>
</dbReference>
<feature type="domain" description="F5/8 type C" evidence="8">
    <location>
        <begin position="1"/>
        <end position="148"/>
    </location>
</feature>
<dbReference type="InterPro" id="IPR000421">
    <property type="entry name" value="FA58C"/>
</dbReference>
<keyword evidence="6" id="KW-0106">Calcium</keyword>
<organism evidence="9">
    <name type="scientific">Campylobacter jejuni</name>
    <dbReference type="NCBI Taxonomy" id="197"/>
    <lineage>
        <taxon>Bacteria</taxon>
        <taxon>Pseudomonadati</taxon>
        <taxon>Campylobacterota</taxon>
        <taxon>Epsilonproteobacteria</taxon>
        <taxon>Campylobacterales</taxon>
        <taxon>Campylobacteraceae</taxon>
        <taxon>Campylobacter</taxon>
    </lineage>
</organism>
<evidence type="ECO:0000256" key="3">
    <source>
        <dbReference type="ARBA" id="ARBA00011233"/>
    </source>
</evidence>
<dbReference type="InterPro" id="IPR006585">
    <property type="entry name" value="FTP1"/>
</dbReference>
<evidence type="ECO:0000256" key="7">
    <source>
        <dbReference type="ARBA" id="ARBA00023157"/>
    </source>
</evidence>
<evidence type="ECO:0000256" key="6">
    <source>
        <dbReference type="ARBA" id="ARBA00022837"/>
    </source>
</evidence>
<dbReference type="PROSITE" id="PS50022">
    <property type="entry name" value="FA58C_3"/>
    <property type="match status" value="1"/>
</dbReference>
<dbReference type="GO" id="GO:0046872">
    <property type="term" value="F:metal ion binding"/>
    <property type="evidence" value="ECO:0007669"/>
    <property type="project" value="UniProtKB-KW"/>
</dbReference>
<dbReference type="Pfam" id="PF22633">
    <property type="entry name" value="F5_F8_type_C_2"/>
    <property type="match status" value="1"/>
</dbReference>
<proteinExistence type="inferred from homology"/>
<evidence type="ECO:0000256" key="4">
    <source>
        <dbReference type="ARBA" id="ARBA00022723"/>
    </source>
</evidence>
<evidence type="ECO:0000256" key="2">
    <source>
        <dbReference type="ARBA" id="ARBA00010147"/>
    </source>
</evidence>
<sequence>MRLKENDLLDIAIDKKAFQSSLSRWSKTNDPQRAIDSNLESVDYAFHTNLENSPWWMVDLEKEYAIEIIRIFNRIYCFHEVARKLTIEISKDGKTWLLIHKGLSSFFKAGIECEVVLPIPMKARYVKISLDGKGYLHLSKIQVMIRKSTRPLFIGARVDGLGCRILAILNAMYLAHKENAHFGFIWSEKTNFNGEVFEKEKQANFIGRNIGNELEIFDKKFIEKYSYTNSGLSHNYGINAEKKIKYANLLKEKNYHEVDYLYYISSVDLSVWIEEIDQKDYYENIKTMWNLIEFSADVSFLINEAKKIHKNLGQFISLHIRSGDIIVADGFKNLGNWWYKAMPLEIAMGIIESIFCDANVVVFGDDEELVVALEKYYNKKRKLFSVNSLFNVSVLKDTHRAIFEITLMSYSEKIYTGGSNFARLANLIAFSKNPDPYYKILSLQQRYSYIKKNLGFIKLNSYQKAYSYFYIFMLSRELNFDIEERLKYIKKALRYDNSNDLYRIGILECLCLKQKYKQAEKYISIIIKYRHSTFLPIFINSAMVLKKEVFGLLLEVNKNDSVYLYFLKMIVFYLKRDTRKALEYFKNIKNNIFLKDLIDIYMPGFYTESQKISHAIKKIQEKPLLLGAPSRIKNHLAYRLGQIAVTNSKTIGGYFRLPFNLIKEYKQYNQEQKNYQMIIKLNPTLALPKLQDYNDYQEAVKIKKYFSYRLGEAIIQANNTWYGGGYIKLWFKIKRLKKGS</sequence>
<evidence type="ECO:0000259" key="8">
    <source>
        <dbReference type="PROSITE" id="PS50022"/>
    </source>
</evidence>
<evidence type="ECO:0000256" key="5">
    <source>
        <dbReference type="ARBA" id="ARBA00022734"/>
    </source>
</evidence>
<evidence type="ECO:0000256" key="1">
    <source>
        <dbReference type="ARBA" id="ARBA00002219"/>
    </source>
</evidence>
<keyword evidence="4" id="KW-0479">Metal-binding</keyword>
<dbReference type="SUPFAM" id="SSF49785">
    <property type="entry name" value="Galactose-binding domain-like"/>
    <property type="match status" value="1"/>
</dbReference>
<dbReference type="EMBL" id="KT868843">
    <property type="protein sequence ID" value="ALT31869.1"/>
    <property type="molecule type" value="Genomic_DNA"/>
</dbReference>
<comment type="function">
    <text evidence="1">Acts as a defensive agent. Recognizes blood group fucosylated oligosaccharides including A, B, H and Lewis B-type antigens. Does not recognize Lewis A antigen and has low affinity for monovalent haptens.</text>
</comment>
<reference evidence="9" key="1">
    <citation type="journal article" date="2015" name="PLoS ONE">
        <title>Updated Campylobacter jejuni Capsule PCR Multiplex Typing System and Its Application to Clinical Isolates from South and Southeast Asia.</title>
        <authorList>
            <person name="Poly F."/>
            <person name="Serichantalergs O."/>
            <person name="Kuroiwa J."/>
            <person name="Pootong P."/>
            <person name="Mason C."/>
            <person name="Guerry P."/>
            <person name="Parker C.T."/>
        </authorList>
    </citation>
    <scope>NUCLEOTIDE SEQUENCE</scope>
    <source>
        <strain evidence="9">HS05</strain>
    </source>
</reference>
<dbReference type="PANTHER" id="PTHR45713:SF6">
    <property type="entry name" value="F5_8 TYPE C DOMAIN-CONTAINING PROTEIN"/>
    <property type="match status" value="1"/>
</dbReference>
<dbReference type="SMART" id="SM00607">
    <property type="entry name" value="FTP"/>
    <property type="match status" value="1"/>
</dbReference>
<dbReference type="GO" id="GO:0016740">
    <property type="term" value="F:transferase activity"/>
    <property type="evidence" value="ECO:0007669"/>
    <property type="project" value="UniProtKB-KW"/>
</dbReference>
<dbReference type="InterPro" id="IPR051941">
    <property type="entry name" value="BG_Antigen-Binding_Lectin"/>
</dbReference>
<protein>
    <submittedName>
        <fullName evidence="9">Putative glycosyltransferase</fullName>
    </submittedName>
</protein>
<keyword evidence="7" id="KW-1015">Disulfide bond</keyword>
<keyword evidence="9" id="KW-0808">Transferase</keyword>
<dbReference type="InterPro" id="IPR008979">
    <property type="entry name" value="Galactose-bd-like_sf"/>
</dbReference>
<dbReference type="GO" id="GO:0010185">
    <property type="term" value="P:regulation of cellular defense response"/>
    <property type="evidence" value="ECO:0007669"/>
    <property type="project" value="UniProtKB-ARBA"/>
</dbReference>
<name>A0A0U3C792_CAMJU</name>
<accession>A0A0U3C792</accession>
<dbReference type="Gene3D" id="2.60.120.260">
    <property type="entry name" value="Galactose-binding domain-like"/>
    <property type="match status" value="1"/>
</dbReference>